<dbReference type="GO" id="GO:0004400">
    <property type="term" value="F:histidinol-phosphate transaminase activity"/>
    <property type="evidence" value="ECO:0007669"/>
    <property type="project" value="UniProtKB-EC"/>
</dbReference>
<dbReference type="InterPro" id="IPR015421">
    <property type="entry name" value="PyrdxlP-dep_Trfase_major"/>
</dbReference>
<protein>
    <recommendedName>
        <fullName evidence="4">histidinol-phosphate transaminase</fullName>
        <ecNumber evidence="4">2.6.1.9</ecNumber>
    </recommendedName>
</protein>
<reference evidence="13 14" key="1">
    <citation type="submission" date="2020-08" db="EMBL/GenBank/DDBJ databases">
        <title>Genomic Encyclopedia of Type Strains, Phase III (KMG-III): the genomes of soil and plant-associated and newly described type strains.</title>
        <authorList>
            <person name="Whitman W."/>
        </authorList>
    </citation>
    <scope>NUCLEOTIDE SEQUENCE [LARGE SCALE GENOMIC DNA]</scope>
    <source>
        <strain evidence="13 14">CECT 7015</strain>
    </source>
</reference>
<dbReference type="GO" id="GO:0000105">
    <property type="term" value="P:L-histidine biosynthetic process"/>
    <property type="evidence" value="ECO:0007669"/>
    <property type="project" value="UniProtKB-KW"/>
</dbReference>
<dbReference type="Proteomes" id="UP000554520">
    <property type="component" value="Unassembled WGS sequence"/>
</dbReference>
<keyword evidence="9" id="KW-0368">Histidine biosynthesis</keyword>
<comment type="caution">
    <text evidence="13">The sequence shown here is derived from an EMBL/GenBank/DDBJ whole genome shotgun (WGS) entry which is preliminary data.</text>
</comment>
<dbReference type="Gene3D" id="3.90.1150.10">
    <property type="entry name" value="Aspartate Aminotransferase, domain 1"/>
    <property type="match status" value="1"/>
</dbReference>
<keyword evidence="7 13" id="KW-0808">Transferase</keyword>
<gene>
    <name evidence="13" type="ORF">FHS21_000581</name>
</gene>
<evidence type="ECO:0000313" key="13">
    <source>
        <dbReference type="EMBL" id="MBB3144198.1"/>
    </source>
</evidence>
<dbReference type="InterPro" id="IPR001917">
    <property type="entry name" value="Aminotrans_II_pyridoxalP_BS"/>
</dbReference>
<dbReference type="GO" id="GO:0030170">
    <property type="term" value="F:pyridoxal phosphate binding"/>
    <property type="evidence" value="ECO:0007669"/>
    <property type="project" value="InterPro"/>
</dbReference>
<proteinExistence type="inferred from homology"/>
<comment type="catalytic activity">
    <reaction evidence="10">
        <text>L-histidinol phosphate + 2-oxoglutarate = 3-(imidazol-4-yl)-2-oxopropyl phosphate + L-glutamate</text>
        <dbReference type="Rhea" id="RHEA:23744"/>
        <dbReference type="ChEBI" id="CHEBI:16810"/>
        <dbReference type="ChEBI" id="CHEBI:29985"/>
        <dbReference type="ChEBI" id="CHEBI:57766"/>
        <dbReference type="ChEBI" id="CHEBI:57980"/>
        <dbReference type="EC" id="2.6.1.9"/>
    </reaction>
</comment>
<evidence type="ECO:0000256" key="5">
    <source>
        <dbReference type="ARBA" id="ARBA00022576"/>
    </source>
</evidence>
<keyword evidence="6" id="KW-0028">Amino-acid biosynthesis</keyword>
<dbReference type="Pfam" id="PF00155">
    <property type="entry name" value="Aminotran_1_2"/>
    <property type="match status" value="1"/>
</dbReference>
<evidence type="ECO:0000256" key="6">
    <source>
        <dbReference type="ARBA" id="ARBA00022605"/>
    </source>
</evidence>
<comment type="similarity">
    <text evidence="3">Belongs to the class-II pyridoxal-phosphate-dependent aminotransferase family. Histidinol-phosphate aminotransferase subfamily.</text>
</comment>
<dbReference type="CDD" id="cd00609">
    <property type="entry name" value="AAT_like"/>
    <property type="match status" value="1"/>
</dbReference>
<evidence type="ECO:0000256" key="10">
    <source>
        <dbReference type="ARBA" id="ARBA00047481"/>
    </source>
</evidence>
<dbReference type="AlphaFoldDB" id="A0A839U0R9"/>
<comment type="cofactor">
    <cofactor evidence="1 11">
        <name>pyridoxal 5'-phosphate</name>
        <dbReference type="ChEBI" id="CHEBI:597326"/>
    </cofactor>
</comment>
<dbReference type="InterPro" id="IPR004839">
    <property type="entry name" value="Aminotransferase_I/II_large"/>
</dbReference>
<dbReference type="EC" id="2.6.1.9" evidence="4"/>
<dbReference type="InterPro" id="IPR050106">
    <property type="entry name" value="HistidinolP_aminotransfase"/>
</dbReference>
<name>A0A839U0R9_9HYPH</name>
<feature type="domain" description="Aminotransferase class I/classII large" evidence="12">
    <location>
        <begin position="54"/>
        <end position="372"/>
    </location>
</feature>
<evidence type="ECO:0000256" key="11">
    <source>
        <dbReference type="RuleBase" id="RU003693"/>
    </source>
</evidence>
<evidence type="ECO:0000259" key="12">
    <source>
        <dbReference type="Pfam" id="PF00155"/>
    </source>
</evidence>
<comment type="pathway">
    <text evidence="2">Amino-acid biosynthesis; L-histidine biosynthesis; L-histidine from 5-phospho-alpha-D-ribose 1-diphosphate: step 7/9.</text>
</comment>
<dbReference type="EMBL" id="JACHXN010000001">
    <property type="protein sequence ID" value="MBB3144198.1"/>
    <property type="molecule type" value="Genomic_DNA"/>
</dbReference>
<dbReference type="PANTHER" id="PTHR43643:SF6">
    <property type="entry name" value="HISTIDINOL-PHOSPHATE AMINOTRANSFERASE"/>
    <property type="match status" value="1"/>
</dbReference>
<evidence type="ECO:0000313" key="14">
    <source>
        <dbReference type="Proteomes" id="UP000554520"/>
    </source>
</evidence>
<keyword evidence="5 13" id="KW-0032">Aminotransferase</keyword>
<dbReference type="PROSITE" id="PS00599">
    <property type="entry name" value="AA_TRANSFER_CLASS_2"/>
    <property type="match status" value="1"/>
</dbReference>
<evidence type="ECO:0000256" key="9">
    <source>
        <dbReference type="ARBA" id="ARBA00023102"/>
    </source>
</evidence>
<dbReference type="NCBIfam" id="NF006014">
    <property type="entry name" value="PRK08153.1"/>
    <property type="match status" value="1"/>
</dbReference>
<evidence type="ECO:0000256" key="7">
    <source>
        <dbReference type="ARBA" id="ARBA00022679"/>
    </source>
</evidence>
<evidence type="ECO:0000256" key="3">
    <source>
        <dbReference type="ARBA" id="ARBA00007970"/>
    </source>
</evidence>
<organism evidence="13 14">
    <name type="scientific">Phyllobacterium trifolii</name>
    <dbReference type="NCBI Taxonomy" id="300193"/>
    <lineage>
        <taxon>Bacteria</taxon>
        <taxon>Pseudomonadati</taxon>
        <taxon>Pseudomonadota</taxon>
        <taxon>Alphaproteobacteria</taxon>
        <taxon>Hyphomicrobiales</taxon>
        <taxon>Phyllobacteriaceae</taxon>
        <taxon>Phyllobacterium</taxon>
    </lineage>
</organism>
<keyword evidence="8 11" id="KW-0663">Pyridoxal phosphate</keyword>
<dbReference type="InterPro" id="IPR015422">
    <property type="entry name" value="PyrdxlP-dep_Trfase_small"/>
</dbReference>
<evidence type="ECO:0000256" key="2">
    <source>
        <dbReference type="ARBA" id="ARBA00005011"/>
    </source>
</evidence>
<dbReference type="InterPro" id="IPR015424">
    <property type="entry name" value="PyrdxlP-dep_Trfase"/>
</dbReference>
<accession>A0A839U0R9</accession>
<dbReference type="PANTHER" id="PTHR43643">
    <property type="entry name" value="HISTIDINOL-PHOSPHATE AMINOTRANSFERASE 2"/>
    <property type="match status" value="1"/>
</dbReference>
<dbReference type="SUPFAM" id="SSF53383">
    <property type="entry name" value="PLP-dependent transferases"/>
    <property type="match status" value="1"/>
</dbReference>
<evidence type="ECO:0000256" key="1">
    <source>
        <dbReference type="ARBA" id="ARBA00001933"/>
    </source>
</evidence>
<sequence length="385" mass="41842">MQKSEILLFAGTKTDIAVDMEPHLIPLIDSLPSTVPFVGPEALERKRNRPFKARLGANESGFGPAPSVIAAIQSHAGEAWKYADPENFDLKHALAAHLGVVPANIVVGEGVDTLLGLAVRQYVREGTPVVTSLGAYPTFNFHVAGFGGRLVTVPYREDREDLEALLAAVKREQAPLVYLSNPDNPMGTWWAAAEIERFIDVLPKNTILILDEAYGETAPADALPRIDVSRPNVLRMRTFSKAYGLAGMRCGYAVGAGKQILAFDKIRNHFGMNKLTQIAALAALKDQDYLKAVIARIVAGRERIVQIAVKNDLAAIPSATNFVTIDCGHDGPFALAVLNALIDRDVFVRKPMAPGLDRCIRVSVGLDEELDYFEQQLPQALAAVK</sequence>
<keyword evidence="14" id="KW-1185">Reference proteome</keyword>
<evidence type="ECO:0000256" key="4">
    <source>
        <dbReference type="ARBA" id="ARBA00012748"/>
    </source>
</evidence>
<dbReference type="Gene3D" id="3.40.640.10">
    <property type="entry name" value="Type I PLP-dependent aspartate aminotransferase-like (Major domain)"/>
    <property type="match status" value="1"/>
</dbReference>
<evidence type="ECO:0000256" key="8">
    <source>
        <dbReference type="ARBA" id="ARBA00022898"/>
    </source>
</evidence>